<dbReference type="CDD" id="cd00761">
    <property type="entry name" value="Glyco_tranf_GTA_type"/>
    <property type="match status" value="1"/>
</dbReference>
<evidence type="ECO:0000313" key="4">
    <source>
        <dbReference type="Proteomes" id="UP000322983"/>
    </source>
</evidence>
<keyword evidence="1" id="KW-0472">Membrane</keyword>
<dbReference type="PANTHER" id="PTHR43685">
    <property type="entry name" value="GLYCOSYLTRANSFERASE"/>
    <property type="match status" value="1"/>
</dbReference>
<dbReference type="EMBL" id="AP018929">
    <property type="protein sequence ID" value="BBG24881.1"/>
    <property type="molecule type" value="Genomic_DNA"/>
</dbReference>
<dbReference type="AlphaFoldDB" id="A0A510DXC4"/>
<evidence type="ECO:0000313" key="3">
    <source>
        <dbReference type="EMBL" id="BBG24881.1"/>
    </source>
</evidence>
<keyword evidence="4" id="KW-1185">Reference proteome</keyword>
<evidence type="ECO:0000256" key="1">
    <source>
        <dbReference type="SAM" id="Phobius"/>
    </source>
</evidence>
<dbReference type="KEGG" id="step:IC006_2215"/>
<dbReference type="STRING" id="1294262.GCA_001316085_02320"/>
<dbReference type="PANTHER" id="PTHR43685:SF2">
    <property type="entry name" value="GLYCOSYLTRANSFERASE 2-LIKE DOMAIN-CONTAINING PROTEIN"/>
    <property type="match status" value="1"/>
</dbReference>
<sequence length="321" mass="36186">MDPLVTIVVATKNSAKTVEKTMESISRLNYRNFEILVVDGNSTDDTLRIVDKFSSKYKIRVIEEKRKGRGIAYNRGVLESRGKYVAFLDSDAMVATPGWIDYAVSLMEKDEKIGVVFTKVFAPPDSSFMQKAIDAFLCKGFATANGAIYRREAVIKVGGFNVKMNYMQEDELLKKLTAAGYKYVVNTQDIIYHYHRNNLKSYIEQNIESAIGARMYREFTGESWVIKDGTMRVSAVLFVVLMSVSLAIFYPSLLLPFIGVIYLGILLKVNRETCEVYKWSKYTLGSPFLIFFSLLGYSIGFLTIKVDSGLNESDATIHPAV</sequence>
<dbReference type="InterPro" id="IPR029044">
    <property type="entry name" value="Nucleotide-diphossugar_trans"/>
</dbReference>
<reference evidence="3 4" key="1">
    <citation type="journal article" date="2020" name="Int. J. Syst. Evol. Microbiol.">
        <title>Sulfuracidifex tepidarius gen. nov., sp. nov. and transfer of Sulfolobus metallicus Huber and Stetter 1992 to the genus Sulfuracidifex as Sulfuracidifex metallicus comb. nov.</title>
        <authorList>
            <person name="Itoh T."/>
            <person name="Miura T."/>
            <person name="Sakai H.D."/>
            <person name="Kato S."/>
            <person name="Ohkuma M."/>
            <person name="Takashina T."/>
        </authorList>
    </citation>
    <scope>NUCLEOTIDE SEQUENCE [LARGE SCALE GENOMIC DNA]</scope>
    <source>
        <strain evidence="3 4">IC-006</strain>
    </source>
</reference>
<protein>
    <submittedName>
        <fullName evidence="3">Glycosyltransferase AglI</fullName>
    </submittedName>
</protein>
<organism evidence="3 4">
    <name type="scientific">Sulfuracidifex tepidarius</name>
    <dbReference type="NCBI Taxonomy" id="1294262"/>
    <lineage>
        <taxon>Archaea</taxon>
        <taxon>Thermoproteota</taxon>
        <taxon>Thermoprotei</taxon>
        <taxon>Sulfolobales</taxon>
        <taxon>Sulfolobaceae</taxon>
        <taxon>Sulfuracidifex</taxon>
    </lineage>
</organism>
<keyword evidence="1" id="KW-0812">Transmembrane</keyword>
<accession>A0A510DXC4</accession>
<evidence type="ECO:0000259" key="2">
    <source>
        <dbReference type="Pfam" id="PF00535"/>
    </source>
</evidence>
<dbReference type="InterPro" id="IPR050834">
    <property type="entry name" value="Glycosyltransf_2"/>
</dbReference>
<dbReference type="Gene3D" id="3.90.550.10">
    <property type="entry name" value="Spore Coat Polysaccharide Biosynthesis Protein SpsA, Chain A"/>
    <property type="match status" value="1"/>
</dbReference>
<dbReference type="Pfam" id="PF00535">
    <property type="entry name" value="Glycos_transf_2"/>
    <property type="match status" value="1"/>
</dbReference>
<feature type="transmembrane region" description="Helical" evidence="1">
    <location>
        <begin position="236"/>
        <end position="265"/>
    </location>
</feature>
<keyword evidence="1" id="KW-1133">Transmembrane helix</keyword>
<name>A0A510DXC4_9CREN</name>
<dbReference type="InterPro" id="IPR001173">
    <property type="entry name" value="Glyco_trans_2-like"/>
</dbReference>
<feature type="domain" description="Glycosyltransferase 2-like" evidence="2">
    <location>
        <begin position="6"/>
        <end position="158"/>
    </location>
</feature>
<dbReference type="Proteomes" id="UP000322983">
    <property type="component" value="Chromosome"/>
</dbReference>
<feature type="transmembrane region" description="Helical" evidence="1">
    <location>
        <begin position="285"/>
        <end position="304"/>
    </location>
</feature>
<proteinExistence type="predicted"/>
<gene>
    <name evidence="3" type="ORF">IC006_2215</name>
</gene>
<dbReference type="SUPFAM" id="SSF53448">
    <property type="entry name" value="Nucleotide-diphospho-sugar transferases"/>
    <property type="match status" value="1"/>
</dbReference>